<feature type="compositionally biased region" description="Low complexity" evidence="1">
    <location>
        <begin position="10"/>
        <end position="22"/>
    </location>
</feature>
<reference evidence="2" key="1">
    <citation type="submission" date="2021-01" db="EMBL/GenBank/DDBJ databases">
        <authorList>
            <person name="Corre E."/>
            <person name="Pelletier E."/>
            <person name="Niang G."/>
            <person name="Scheremetjew M."/>
            <person name="Finn R."/>
            <person name="Kale V."/>
            <person name="Holt S."/>
            <person name="Cochrane G."/>
            <person name="Meng A."/>
            <person name="Brown T."/>
            <person name="Cohen L."/>
        </authorList>
    </citation>
    <scope>NUCLEOTIDE SEQUENCE</scope>
    <source>
        <strain evidence="2">CCMP281</strain>
    </source>
</reference>
<proteinExistence type="predicted"/>
<feature type="compositionally biased region" description="Basic and acidic residues" evidence="1">
    <location>
        <begin position="157"/>
        <end position="168"/>
    </location>
</feature>
<dbReference type="AlphaFoldDB" id="A0A7S3F3G6"/>
<feature type="region of interest" description="Disordered" evidence="1">
    <location>
        <begin position="1"/>
        <end position="36"/>
    </location>
</feature>
<organism evidence="2">
    <name type="scientific">Haptolina ericina</name>
    <dbReference type="NCBI Taxonomy" id="156174"/>
    <lineage>
        <taxon>Eukaryota</taxon>
        <taxon>Haptista</taxon>
        <taxon>Haptophyta</taxon>
        <taxon>Prymnesiophyceae</taxon>
        <taxon>Prymnesiales</taxon>
        <taxon>Prymnesiaceae</taxon>
        <taxon>Haptolina</taxon>
    </lineage>
</organism>
<feature type="compositionally biased region" description="Acidic residues" evidence="1">
    <location>
        <begin position="23"/>
        <end position="36"/>
    </location>
</feature>
<name>A0A7S3F3G6_9EUKA</name>
<gene>
    <name evidence="2" type="ORF">HERI1096_LOCUS25020</name>
</gene>
<evidence type="ECO:0000313" key="2">
    <source>
        <dbReference type="EMBL" id="CAE0124395.1"/>
    </source>
</evidence>
<feature type="region of interest" description="Disordered" evidence="1">
    <location>
        <begin position="140"/>
        <end position="174"/>
    </location>
</feature>
<evidence type="ECO:0000256" key="1">
    <source>
        <dbReference type="SAM" id="MobiDB-lite"/>
    </source>
</evidence>
<dbReference type="EMBL" id="HBHX01045203">
    <property type="protein sequence ID" value="CAE0124395.1"/>
    <property type="molecule type" value="Transcribed_RNA"/>
</dbReference>
<protein>
    <submittedName>
        <fullName evidence="2">Uncharacterized protein</fullName>
    </submittedName>
</protein>
<accession>A0A7S3F3G6</accession>
<sequence length="206" mass="23161">MAVAQPADDSSPWEGSSVVSSESDFECVENADEEFEPVPGLDEVASRIQRCIRQRQTSRQHDPDHKDNRADFLFGTSVAVGPEIEPSLLEGVIDEQARAIQRAARKLLRRSRSRSHEAHAVIIQRAYVKRMRRDTPQCTGFEAGPPNAGQLGFSTDHVPDDRTKEHKRDPRRRRWRLSFLRAQAAVEMNKESVLSSTRFSVPSAAA</sequence>